<sequence length="721" mass="80938">MQDLWIRLHVHALLRGLPVFPYVKLRNDSPNYEPLGFVDIWKGDYHGGLVCIKAIRTRNKAHLERIKGIFWREAEGCKHFSHPNVLPVLQVSKALLPFYIMSPWMPDGNISQYIQKNPNANRLMLLAEVCHGLSYLHSQGISHGCIAPSNVLITLDGRACLGDFGVLGGFSELSFTRFKLGTARYMALEQANLLNSSPSNKSDVYSLAMTSLTVLTGVVPYESIRGHYSLKLRIQSGERPPRPINPDSARWLQDSVWGMITACWSEDPKQRWEVSTMYALFSALSLQEVQRVKSDIERGQRQRGSTLSQITSRIQSILNSDVGVQKLVNELDERVENHTMSDRERVKLFNKLCKACSKNRVIPRSMHIPDCSEGAEQMYAGGFGTVSKGTYGGHQVAVKAVQGISLRNLDATRSRFCREVVAWKHLRHPNILPLLGVTVREYQLMMVSEWMENGNINEFVGRGEYTNRTALLVDVANGLKYMHDRYIIHGDLKGANILIDRDRRACIADFSLTTITGVGAQTDSASSRASLFSNDTLAPFTSGGTYRWMSPELLNPEDFGIPDSEAGRPSRQSDCYALGMVIYEVLCGHDPYAELGPVASVVIAIAEGRRPGRPEGAERLGFSNELWTTVERCWQGNRDERPKVEDILACLNEATAFWYMRPSENPGERERRRASADELEEDIDQAEAELTEEYDISNASSATRVDPPETDTETLTNVRLY</sequence>
<comment type="caution">
    <text evidence="1">The sequence shown here is derived from an EMBL/GenBank/DDBJ whole genome shotgun (WGS) entry which is preliminary data.</text>
</comment>
<reference evidence="1" key="2">
    <citation type="journal article" date="2020" name="Nat. Commun.">
        <title>Large-scale genome sequencing of mycorrhizal fungi provides insights into the early evolution of symbiotic traits.</title>
        <authorList>
            <person name="Miyauchi S."/>
            <person name="Kiss E."/>
            <person name="Kuo A."/>
            <person name="Drula E."/>
            <person name="Kohler A."/>
            <person name="Sanchez-Garcia M."/>
            <person name="Morin E."/>
            <person name="Andreopoulos B."/>
            <person name="Barry K.W."/>
            <person name="Bonito G."/>
            <person name="Buee M."/>
            <person name="Carver A."/>
            <person name="Chen C."/>
            <person name="Cichocki N."/>
            <person name="Clum A."/>
            <person name="Culley D."/>
            <person name="Crous P.W."/>
            <person name="Fauchery L."/>
            <person name="Girlanda M."/>
            <person name="Hayes R.D."/>
            <person name="Keri Z."/>
            <person name="LaButti K."/>
            <person name="Lipzen A."/>
            <person name="Lombard V."/>
            <person name="Magnuson J."/>
            <person name="Maillard F."/>
            <person name="Murat C."/>
            <person name="Nolan M."/>
            <person name="Ohm R.A."/>
            <person name="Pangilinan J."/>
            <person name="Pereira M.F."/>
            <person name="Perotto S."/>
            <person name="Peter M."/>
            <person name="Pfister S."/>
            <person name="Riley R."/>
            <person name="Sitrit Y."/>
            <person name="Stielow J.B."/>
            <person name="Szollosi G."/>
            <person name="Zifcakova L."/>
            <person name="Stursova M."/>
            <person name="Spatafora J.W."/>
            <person name="Tedersoo L."/>
            <person name="Vaario L.M."/>
            <person name="Yamada A."/>
            <person name="Yan M."/>
            <person name="Wang P."/>
            <person name="Xu J."/>
            <person name="Bruns T."/>
            <person name="Baldrian P."/>
            <person name="Vilgalys R."/>
            <person name="Dunand C."/>
            <person name="Henrissat B."/>
            <person name="Grigoriev I.V."/>
            <person name="Hibbett D."/>
            <person name="Nagy L.G."/>
            <person name="Martin F.M."/>
        </authorList>
    </citation>
    <scope>NUCLEOTIDE SEQUENCE</scope>
    <source>
        <strain evidence="1">P2</strain>
    </source>
</reference>
<proteinExistence type="predicted"/>
<gene>
    <name evidence="1" type="ORF">BDM02DRAFT_3123887</name>
</gene>
<protein>
    <submittedName>
        <fullName evidence="1">Kinase-like protein</fullName>
    </submittedName>
</protein>
<accession>A0ACB6Z1Q1</accession>
<name>A0ACB6Z1Q1_THEGA</name>
<dbReference type="EMBL" id="MU118294">
    <property type="protein sequence ID" value="KAF9643051.1"/>
    <property type="molecule type" value="Genomic_DNA"/>
</dbReference>
<keyword evidence="2" id="KW-1185">Reference proteome</keyword>
<evidence type="ECO:0000313" key="1">
    <source>
        <dbReference type="EMBL" id="KAF9643051.1"/>
    </source>
</evidence>
<organism evidence="1 2">
    <name type="scientific">Thelephora ganbajun</name>
    <name type="common">Ganba fungus</name>
    <dbReference type="NCBI Taxonomy" id="370292"/>
    <lineage>
        <taxon>Eukaryota</taxon>
        <taxon>Fungi</taxon>
        <taxon>Dikarya</taxon>
        <taxon>Basidiomycota</taxon>
        <taxon>Agaricomycotina</taxon>
        <taxon>Agaricomycetes</taxon>
        <taxon>Thelephorales</taxon>
        <taxon>Thelephoraceae</taxon>
        <taxon>Thelephora</taxon>
    </lineage>
</organism>
<reference evidence="1" key="1">
    <citation type="submission" date="2019-10" db="EMBL/GenBank/DDBJ databases">
        <authorList>
            <consortium name="DOE Joint Genome Institute"/>
            <person name="Kuo A."/>
            <person name="Miyauchi S."/>
            <person name="Kiss E."/>
            <person name="Drula E."/>
            <person name="Kohler A."/>
            <person name="Sanchez-Garcia M."/>
            <person name="Andreopoulos B."/>
            <person name="Barry K.W."/>
            <person name="Bonito G."/>
            <person name="Buee M."/>
            <person name="Carver A."/>
            <person name="Chen C."/>
            <person name="Cichocki N."/>
            <person name="Clum A."/>
            <person name="Culley D."/>
            <person name="Crous P.W."/>
            <person name="Fauchery L."/>
            <person name="Girlanda M."/>
            <person name="Hayes R."/>
            <person name="Keri Z."/>
            <person name="Labutti K."/>
            <person name="Lipzen A."/>
            <person name="Lombard V."/>
            <person name="Magnuson J."/>
            <person name="Maillard F."/>
            <person name="Morin E."/>
            <person name="Murat C."/>
            <person name="Nolan M."/>
            <person name="Ohm R."/>
            <person name="Pangilinan J."/>
            <person name="Pereira M."/>
            <person name="Perotto S."/>
            <person name="Peter M."/>
            <person name="Riley R."/>
            <person name="Sitrit Y."/>
            <person name="Stielow B."/>
            <person name="Szollosi G."/>
            <person name="Zifcakova L."/>
            <person name="Stursova M."/>
            <person name="Spatafora J.W."/>
            <person name="Tedersoo L."/>
            <person name="Vaario L.-M."/>
            <person name="Yamada A."/>
            <person name="Yan M."/>
            <person name="Wang P."/>
            <person name="Xu J."/>
            <person name="Bruns T."/>
            <person name="Baldrian P."/>
            <person name="Vilgalys R."/>
            <person name="Henrissat B."/>
            <person name="Grigoriev I.V."/>
            <person name="Hibbett D."/>
            <person name="Nagy L.G."/>
            <person name="Martin F.M."/>
        </authorList>
    </citation>
    <scope>NUCLEOTIDE SEQUENCE</scope>
    <source>
        <strain evidence="1">P2</strain>
    </source>
</reference>
<evidence type="ECO:0000313" key="2">
    <source>
        <dbReference type="Proteomes" id="UP000886501"/>
    </source>
</evidence>
<dbReference type="Proteomes" id="UP000886501">
    <property type="component" value="Unassembled WGS sequence"/>
</dbReference>